<accession>A0A553PVW0</accession>
<comment type="caution">
    <text evidence="1">The sequence shown here is derived from an EMBL/GenBank/DDBJ whole genome shotgun (WGS) entry which is preliminary data.</text>
</comment>
<dbReference type="AlphaFoldDB" id="A0A553PVW0"/>
<organism evidence="1 2">
    <name type="scientific">Danionella cerebrum</name>
    <dbReference type="NCBI Taxonomy" id="2873325"/>
    <lineage>
        <taxon>Eukaryota</taxon>
        <taxon>Metazoa</taxon>
        <taxon>Chordata</taxon>
        <taxon>Craniata</taxon>
        <taxon>Vertebrata</taxon>
        <taxon>Euteleostomi</taxon>
        <taxon>Actinopterygii</taxon>
        <taxon>Neopterygii</taxon>
        <taxon>Teleostei</taxon>
        <taxon>Ostariophysi</taxon>
        <taxon>Cypriniformes</taxon>
        <taxon>Danionidae</taxon>
        <taxon>Danioninae</taxon>
        <taxon>Danionella</taxon>
    </lineage>
</organism>
<protein>
    <submittedName>
        <fullName evidence="1">Uncharacterized protein</fullName>
    </submittedName>
</protein>
<keyword evidence="2" id="KW-1185">Reference proteome</keyword>
<evidence type="ECO:0000313" key="2">
    <source>
        <dbReference type="Proteomes" id="UP000316079"/>
    </source>
</evidence>
<sequence>MLRLKREVPPHASRRVIGSVPVLKMSLSCHQEESQKRSLYYKRKNPQCRHFKAKLSKQCK</sequence>
<proteinExistence type="predicted"/>
<name>A0A553PVW0_9TELE</name>
<evidence type="ECO:0000313" key="1">
    <source>
        <dbReference type="EMBL" id="TRY81829.1"/>
    </source>
</evidence>
<gene>
    <name evidence="1" type="ORF">DNTS_000532</name>
</gene>
<reference evidence="1 2" key="1">
    <citation type="journal article" date="2019" name="Sci. Data">
        <title>Hybrid genome assembly and annotation of Danionella translucida.</title>
        <authorList>
            <person name="Kadobianskyi M."/>
            <person name="Schulze L."/>
            <person name="Schuelke M."/>
            <person name="Judkewitz B."/>
        </authorList>
    </citation>
    <scope>NUCLEOTIDE SEQUENCE [LARGE SCALE GENOMIC DNA]</scope>
    <source>
        <strain evidence="1 2">Bolton</strain>
    </source>
</reference>
<dbReference type="EMBL" id="SRMA01026594">
    <property type="protein sequence ID" value="TRY81829.1"/>
    <property type="molecule type" value="Genomic_DNA"/>
</dbReference>
<dbReference type="Proteomes" id="UP000316079">
    <property type="component" value="Unassembled WGS sequence"/>
</dbReference>